<reference evidence="3" key="1">
    <citation type="journal article" date="2017" name="Nat. Ecol. Evol.">
        <title>Genome expansion and lineage-specific genetic innovations in the forest pathogenic fungi Armillaria.</title>
        <authorList>
            <person name="Sipos G."/>
            <person name="Prasanna A.N."/>
            <person name="Walter M.C."/>
            <person name="O'Connor E."/>
            <person name="Balint B."/>
            <person name="Krizsan K."/>
            <person name="Kiss B."/>
            <person name="Hess J."/>
            <person name="Varga T."/>
            <person name="Slot J."/>
            <person name="Riley R."/>
            <person name="Boka B."/>
            <person name="Rigling D."/>
            <person name="Barry K."/>
            <person name="Lee J."/>
            <person name="Mihaltcheva S."/>
            <person name="LaButti K."/>
            <person name="Lipzen A."/>
            <person name="Waldron R."/>
            <person name="Moloney N.M."/>
            <person name="Sperisen C."/>
            <person name="Kredics L."/>
            <person name="Vagvoelgyi C."/>
            <person name="Patrignani A."/>
            <person name="Fitzpatrick D."/>
            <person name="Nagy I."/>
            <person name="Doyle S."/>
            <person name="Anderson J.B."/>
            <person name="Grigoriev I.V."/>
            <person name="Gueldener U."/>
            <person name="Muensterkoetter M."/>
            <person name="Nagy L.G."/>
        </authorList>
    </citation>
    <scope>NUCLEOTIDE SEQUENCE [LARGE SCALE GENOMIC DNA]</scope>
    <source>
        <strain evidence="3">C18/9</strain>
    </source>
</reference>
<name>A0A284S9D8_ARMOS</name>
<feature type="region of interest" description="Disordered" evidence="1">
    <location>
        <begin position="14"/>
        <end position="97"/>
    </location>
</feature>
<evidence type="ECO:0000256" key="1">
    <source>
        <dbReference type="SAM" id="MobiDB-lite"/>
    </source>
</evidence>
<keyword evidence="3" id="KW-1185">Reference proteome</keyword>
<dbReference type="OrthoDB" id="10471203at2759"/>
<sequence>MTTLPLWMFLGNLHRPNEGHERRDSPDSTPDTPPLETPDGMLVDLPLPMPNTTPSVMNPGTKRKEPDTEPPTRLKSPSPVMRTPSPDIPDLFLISPKTPPSYNPPVSFPSPASLTTTILLTSAFAFSSISSTNRVKISPRDEIRKKPKLAATTA</sequence>
<evidence type="ECO:0000313" key="3">
    <source>
        <dbReference type="Proteomes" id="UP000219338"/>
    </source>
</evidence>
<accession>A0A284S9D8</accession>
<gene>
    <name evidence="2" type="ORF">ARMOST_21149</name>
</gene>
<dbReference type="AlphaFoldDB" id="A0A284S9D8"/>
<organism evidence="2 3">
    <name type="scientific">Armillaria ostoyae</name>
    <name type="common">Armillaria root rot fungus</name>
    <dbReference type="NCBI Taxonomy" id="47428"/>
    <lineage>
        <taxon>Eukaryota</taxon>
        <taxon>Fungi</taxon>
        <taxon>Dikarya</taxon>
        <taxon>Basidiomycota</taxon>
        <taxon>Agaricomycotina</taxon>
        <taxon>Agaricomycetes</taxon>
        <taxon>Agaricomycetidae</taxon>
        <taxon>Agaricales</taxon>
        <taxon>Marasmiineae</taxon>
        <taxon>Physalacriaceae</taxon>
        <taxon>Armillaria</taxon>
    </lineage>
</organism>
<dbReference type="Proteomes" id="UP000219338">
    <property type="component" value="Unassembled WGS sequence"/>
</dbReference>
<feature type="region of interest" description="Disordered" evidence="1">
    <location>
        <begin position="134"/>
        <end position="154"/>
    </location>
</feature>
<proteinExistence type="predicted"/>
<dbReference type="EMBL" id="FUEG01000046">
    <property type="protein sequence ID" value="SJL17595.1"/>
    <property type="molecule type" value="Genomic_DNA"/>
</dbReference>
<evidence type="ECO:0000313" key="2">
    <source>
        <dbReference type="EMBL" id="SJL17595.1"/>
    </source>
</evidence>
<feature type="compositionally biased region" description="Basic and acidic residues" evidence="1">
    <location>
        <begin position="15"/>
        <end position="26"/>
    </location>
</feature>
<feature type="compositionally biased region" description="Basic and acidic residues" evidence="1">
    <location>
        <begin position="62"/>
        <end position="72"/>
    </location>
</feature>
<protein>
    <submittedName>
        <fullName evidence="2">Uncharacterized protein</fullName>
    </submittedName>
</protein>